<feature type="binding site" evidence="3">
    <location>
        <begin position="14"/>
        <end position="33"/>
    </location>
    <ligand>
        <name>NAD(+)</name>
        <dbReference type="ChEBI" id="CHEBI:57540"/>
    </ligand>
</feature>
<dbReference type="InterPro" id="IPR029035">
    <property type="entry name" value="DHS-like_NAD/FAD-binding_dom"/>
</dbReference>
<dbReference type="InterPro" id="IPR003000">
    <property type="entry name" value="Sirtuin"/>
</dbReference>
<feature type="domain" description="Deacetylase sirtuin-type" evidence="5">
    <location>
        <begin position="1"/>
        <end position="237"/>
    </location>
</feature>
<comment type="domain">
    <text evidence="3">2 residues (Tyr-58 and Arg-61) present in a large hydrophobic pocket are probably involved in substrate specificity. They are important for desuccinylation activity, but dispensable for deacetylation activity.</text>
</comment>
<feature type="binding site" evidence="3 4">
    <location>
        <position position="122"/>
    </location>
    <ligand>
        <name>Zn(2+)</name>
        <dbReference type="ChEBI" id="CHEBI:29105"/>
    </ligand>
</feature>
<feature type="binding site" evidence="3">
    <location>
        <begin position="93"/>
        <end position="96"/>
    </location>
    <ligand>
        <name>NAD(+)</name>
        <dbReference type="ChEBI" id="CHEBI:57540"/>
    </ligand>
</feature>
<sequence length="243" mass="26857">MPGLIPPSLVVLSGAGLSAESGVATFRGADGLWEGHRIEEVATPEAFKHQPQLVHRFYNLRRAGLKTVLPNAAHEALVKLEREWPGAFLHVTQNVDDLNERAGAQKLLHMHGELKKVRCLWCRAVLPWEDSLETTTACPECAKTGKLRPDIVWFTEMPYYIDEIMRALQTVNVFLCIGTSGVVYPAAGFARLAADYGCQRMIEVNLEPTSISDNFTEQRHGPATVEVPKLVDELLAELSSGKV</sequence>
<dbReference type="Gene3D" id="3.40.50.1220">
    <property type="entry name" value="TPP-binding domain"/>
    <property type="match status" value="1"/>
</dbReference>
<dbReference type="EMBL" id="BKAG01000003">
    <property type="protein sequence ID" value="GEP41497.1"/>
    <property type="molecule type" value="Genomic_DNA"/>
</dbReference>
<keyword evidence="3" id="KW-0963">Cytoplasm</keyword>
<dbReference type="HAMAP" id="MF_01121">
    <property type="entry name" value="Sirtuin_ClassIII"/>
    <property type="match status" value="1"/>
</dbReference>
<dbReference type="SUPFAM" id="SSF52467">
    <property type="entry name" value="DHS-like NAD/FAD-binding domain"/>
    <property type="match status" value="1"/>
</dbReference>
<keyword evidence="1" id="KW-0808">Transferase</keyword>
<comment type="similarity">
    <text evidence="3">Belongs to the sirtuin family. Class III subfamily.</text>
</comment>
<dbReference type="Proteomes" id="UP000321577">
    <property type="component" value="Unassembled WGS sequence"/>
</dbReference>
<dbReference type="RefSeq" id="WP_146848954.1">
    <property type="nucleotide sequence ID" value="NZ_BKAG01000003.1"/>
</dbReference>
<gene>
    <name evidence="3 6" type="primary">cobB</name>
    <name evidence="6" type="ORF">BGE01nite_07880</name>
</gene>
<comment type="catalytic activity">
    <reaction evidence="3">
        <text>N(6)-succinyl-L-lysyl-[protein] + NAD(+) + H2O = 2''-O-succinyl-ADP-D-ribose + nicotinamide + L-lysyl-[protein]</text>
        <dbReference type="Rhea" id="RHEA:47668"/>
        <dbReference type="Rhea" id="RHEA-COMP:9752"/>
        <dbReference type="Rhea" id="RHEA-COMP:11877"/>
        <dbReference type="ChEBI" id="CHEBI:15377"/>
        <dbReference type="ChEBI" id="CHEBI:17154"/>
        <dbReference type="ChEBI" id="CHEBI:29969"/>
        <dbReference type="ChEBI" id="CHEBI:57540"/>
        <dbReference type="ChEBI" id="CHEBI:87830"/>
        <dbReference type="ChEBI" id="CHEBI:87832"/>
    </reaction>
</comment>
<feature type="binding site" evidence="3 4">
    <location>
        <position position="119"/>
    </location>
    <ligand>
        <name>Zn(2+)</name>
        <dbReference type="ChEBI" id="CHEBI:29105"/>
    </ligand>
</feature>
<dbReference type="GO" id="GO:0036054">
    <property type="term" value="F:protein-malonyllysine demalonylase activity"/>
    <property type="evidence" value="ECO:0007669"/>
    <property type="project" value="InterPro"/>
</dbReference>
<dbReference type="PANTHER" id="PTHR11085:SF4">
    <property type="entry name" value="NAD-DEPENDENT PROTEIN DEACYLASE"/>
    <property type="match status" value="1"/>
</dbReference>
<dbReference type="GO" id="GO:0017136">
    <property type="term" value="F:histone deacetylase activity, NAD-dependent"/>
    <property type="evidence" value="ECO:0007669"/>
    <property type="project" value="TreeGrafter"/>
</dbReference>
<evidence type="ECO:0000313" key="7">
    <source>
        <dbReference type="Proteomes" id="UP000321577"/>
    </source>
</evidence>
<dbReference type="PROSITE" id="PS50305">
    <property type="entry name" value="SIRTUIN"/>
    <property type="match status" value="1"/>
</dbReference>
<feature type="active site" description="Proton acceptor" evidence="3 4">
    <location>
        <position position="111"/>
    </location>
</feature>
<feature type="binding site" evidence="3">
    <location>
        <begin position="205"/>
        <end position="207"/>
    </location>
    <ligand>
        <name>NAD(+)</name>
        <dbReference type="ChEBI" id="CHEBI:57540"/>
    </ligand>
</feature>
<dbReference type="AlphaFoldDB" id="A0A512M422"/>
<evidence type="ECO:0000256" key="4">
    <source>
        <dbReference type="PROSITE-ProRule" id="PRU00236"/>
    </source>
</evidence>
<reference evidence="6 7" key="1">
    <citation type="submission" date="2019-07" db="EMBL/GenBank/DDBJ databases">
        <title>Whole genome shotgun sequence of Brevifollis gellanilyticus NBRC 108608.</title>
        <authorList>
            <person name="Hosoyama A."/>
            <person name="Uohara A."/>
            <person name="Ohji S."/>
            <person name="Ichikawa N."/>
        </authorList>
    </citation>
    <scope>NUCLEOTIDE SEQUENCE [LARGE SCALE GENOMIC DNA]</scope>
    <source>
        <strain evidence="6 7">NBRC 108608</strain>
    </source>
</reference>
<dbReference type="PANTHER" id="PTHR11085">
    <property type="entry name" value="NAD-DEPENDENT PROTEIN DEACYLASE SIRTUIN-5, MITOCHONDRIAL-RELATED"/>
    <property type="match status" value="1"/>
</dbReference>
<name>A0A512M422_9BACT</name>
<keyword evidence="3 4" id="KW-0862">Zinc</keyword>
<evidence type="ECO:0000313" key="6">
    <source>
        <dbReference type="EMBL" id="GEP41497.1"/>
    </source>
</evidence>
<comment type="cofactor">
    <cofactor evidence="3">
        <name>Zn(2+)</name>
        <dbReference type="ChEBI" id="CHEBI:29105"/>
    </cofactor>
    <text evidence="3">Binds 1 zinc ion per subunit.</text>
</comment>
<feature type="binding site" evidence="3 4">
    <location>
        <position position="138"/>
    </location>
    <ligand>
        <name>Zn(2+)</name>
        <dbReference type="ChEBI" id="CHEBI:29105"/>
    </ligand>
</feature>
<dbReference type="GO" id="GO:0005737">
    <property type="term" value="C:cytoplasm"/>
    <property type="evidence" value="ECO:0007669"/>
    <property type="project" value="UniProtKB-SubCell"/>
</dbReference>
<accession>A0A512M422</accession>
<keyword evidence="3 4" id="KW-0479">Metal-binding</keyword>
<dbReference type="EC" id="2.3.1.286" evidence="3"/>
<dbReference type="OrthoDB" id="9800582at2"/>
<feature type="binding site" evidence="3">
    <location>
        <position position="61"/>
    </location>
    <ligand>
        <name>substrate</name>
    </ligand>
</feature>
<dbReference type="InterPro" id="IPR050134">
    <property type="entry name" value="NAD-dep_sirtuin_deacylases"/>
</dbReference>
<organism evidence="6 7">
    <name type="scientific">Brevifollis gellanilyticus</name>
    <dbReference type="NCBI Taxonomy" id="748831"/>
    <lineage>
        <taxon>Bacteria</taxon>
        <taxon>Pseudomonadati</taxon>
        <taxon>Verrucomicrobiota</taxon>
        <taxon>Verrucomicrobiia</taxon>
        <taxon>Verrucomicrobiales</taxon>
        <taxon>Verrucomicrobiaceae</taxon>
    </lineage>
</organism>
<proteinExistence type="inferred from homology"/>
<comment type="caution">
    <text evidence="6">The sequence shown here is derived from an EMBL/GenBank/DDBJ whole genome shotgun (WGS) entry which is preliminary data.</text>
</comment>
<evidence type="ECO:0000259" key="5">
    <source>
        <dbReference type="PROSITE" id="PS50305"/>
    </source>
</evidence>
<keyword evidence="7" id="KW-1185">Reference proteome</keyword>
<dbReference type="Pfam" id="PF02146">
    <property type="entry name" value="SIR2"/>
    <property type="match status" value="1"/>
</dbReference>
<feature type="binding site" evidence="3">
    <location>
        <position position="223"/>
    </location>
    <ligand>
        <name>NAD(+)</name>
        <dbReference type="ChEBI" id="CHEBI:57540"/>
    </ligand>
</feature>
<comment type="catalytic activity">
    <reaction evidence="3">
        <text>N(6)-acetyl-L-lysyl-[protein] + NAD(+) + H2O = 2''-O-acetyl-ADP-D-ribose + nicotinamide + L-lysyl-[protein]</text>
        <dbReference type="Rhea" id="RHEA:43636"/>
        <dbReference type="Rhea" id="RHEA-COMP:9752"/>
        <dbReference type="Rhea" id="RHEA-COMP:10731"/>
        <dbReference type="ChEBI" id="CHEBI:15377"/>
        <dbReference type="ChEBI" id="CHEBI:17154"/>
        <dbReference type="ChEBI" id="CHEBI:29969"/>
        <dbReference type="ChEBI" id="CHEBI:57540"/>
        <dbReference type="ChEBI" id="CHEBI:61930"/>
        <dbReference type="ChEBI" id="CHEBI:83767"/>
        <dbReference type="EC" id="2.3.1.286"/>
    </reaction>
</comment>
<dbReference type="InterPro" id="IPR026590">
    <property type="entry name" value="Ssirtuin_cat_dom"/>
</dbReference>
<dbReference type="InterPro" id="IPR026591">
    <property type="entry name" value="Sirtuin_cat_small_dom_sf"/>
</dbReference>
<dbReference type="GO" id="GO:0036055">
    <property type="term" value="F:protein-succinyllysine desuccinylase activity"/>
    <property type="evidence" value="ECO:0007669"/>
    <property type="project" value="UniProtKB-UniRule"/>
</dbReference>
<feature type="binding site" evidence="3 4">
    <location>
        <position position="141"/>
    </location>
    <ligand>
        <name>Zn(2+)</name>
        <dbReference type="ChEBI" id="CHEBI:29105"/>
    </ligand>
</feature>
<protein>
    <recommendedName>
        <fullName evidence="3">NAD-dependent protein deacylase</fullName>
        <ecNumber evidence="3">2.3.1.286</ecNumber>
    </recommendedName>
    <alternativeName>
        <fullName evidence="3">Regulatory protein SIR2 homolog</fullName>
    </alternativeName>
</protein>
<feature type="binding site" evidence="3">
    <location>
        <position position="58"/>
    </location>
    <ligand>
        <name>substrate</name>
    </ligand>
</feature>
<feature type="binding site" evidence="3">
    <location>
        <begin position="178"/>
        <end position="180"/>
    </location>
    <ligand>
        <name>NAD(+)</name>
        <dbReference type="ChEBI" id="CHEBI:57540"/>
    </ligand>
</feature>
<evidence type="ECO:0000256" key="3">
    <source>
        <dbReference type="HAMAP-Rule" id="MF_01121"/>
    </source>
</evidence>
<dbReference type="GO" id="GO:0008270">
    <property type="term" value="F:zinc ion binding"/>
    <property type="evidence" value="ECO:0007669"/>
    <property type="project" value="UniProtKB-UniRule"/>
</dbReference>
<keyword evidence="2 3" id="KW-0520">NAD</keyword>
<evidence type="ECO:0000256" key="1">
    <source>
        <dbReference type="ARBA" id="ARBA00022679"/>
    </source>
</evidence>
<dbReference type="InterPro" id="IPR027546">
    <property type="entry name" value="Sirtuin_class_III"/>
</dbReference>
<dbReference type="Gene3D" id="3.30.1600.10">
    <property type="entry name" value="SIR2/SIRT2 'Small Domain"/>
    <property type="match status" value="1"/>
</dbReference>
<dbReference type="GO" id="GO:0070403">
    <property type="term" value="F:NAD+ binding"/>
    <property type="evidence" value="ECO:0007669"/>
    <property type="project" value="UniProtKB-UniRule"/>
</dbReference>
<comment type="function">
    <text evidence="3">NAD-dependent lysine deacetylase and desuccinylase that specifically removes acetyl and succinyl groups on target proteins. Modulates the activities of several proteins which are inactive in their acylated form.</text>
</comment>
<comment type="subcellular location">
    <subcellularLocation>
        <location evidence="3">Cytoplasm</location>
    </subcellularLocation>
</comment>
<evidence type="ECO:0000256" key="2">
    <source>
        <dbReference type="ARBA" id="ARBA00023027"/>
    </source>
</evidence>